<dbReference type="RefSeq" id="YP_009010197.1">
    <property type="nucleotide sequence ID" value="NC_023610.1"/>
</dbReference>
<evidence type="ECO:0000313" key="1">
    <source>
        <dbReference type="EMBL" id="AGX01866.1"/>
    </source>
</evidence>
<sequence length="98" mass="10986">MRWRRSLTRKTTHEGRALPSLLLIKDTGTMNDNEQKTALFANLIEIQSRVLLKNNSEDFQIPEDAIPPGMNKAQWVREQVAAALGNAVNAQALMKEVA</sequence>
<dbReference type="KEGG" id="vg:18501039"/>
<evidence type="ECO:0000313" key="2">
    <source>
        <dbReference type="Proteomes" id="UP000204235"/>
    </source>
</evidence>
<reference evidence="1 2" key="1">
    <citation type="journal article" date="2014" name="FEMS Microbiol. Lett.">
        <title>The genome of the Erwinia amylovora phage PhiEaH1 reveals greater diversity and broadens the applicability of phages for the treatment of fire blight.</title>
        <authorList>
            <person name="Meczker K."/>
            <person name="Domotor D."/>
            <person name="Vass J."/>
            <person name="Rakhely G."/>
            <person name="Schneider G."/>
            <person name="Kovacs T."/>
        </authorList>
    </citation>
    <scope>NUCLEOTIDE SEQUENCE [LARGE SCALE GENOMIC DNA]</scope>
</reference>
<proteinExistence type="predicted"/>
<dbReference type="EMBL" id="KF623294">
    <property type="protein sequence ID" value="AGX01866.1"/>
    <property type="molecule type" value="Genomic_DNA"/>
</dbReference>
<organism evidence="1 2">
    <name type="scientific">Erwinia phage PhiEaH1</name>
    <dbReference type="NCBI Taxonomy" id="1401669"/>
    <lineage>
        <taxon>Viruses</taxon>
        <taxon>Duplodnaviria</taxon>
        <taxon>Heunggongvirae</taxon>
        <taxon>Uroviricota</taxon>
        <taxon>Caudoviricetes</taxon>
        <taxon>Chimalliviridae</taxon>
        <taxon>Iapetusvirus</taxon>
        <taxon>Iapetusvirus EaH1</taxon>
    </lineage>
</organism>
<keyword evidence="2" id="KW-1185">Reference proteome</keyword>
<name>W8CZN2_9CAUD</name>
<protein>
    <submittedName>
        <fullName evidence="1">Uncharacterized protein</fullName>
    </submittedName>
</protein>
<dbReference type="Proteomes" id="UP000204235">
    <property type="component" value="Segment"/>
</dbReference>
<accession>W8CZN2</accession>
<dbReference type="GeneID" id="18501039"/>